<evidence type="ECO:0000259" key="7">
    <source>
        <dbReference type="PROSITE" id="PS50011"/>
    </source>
</evidence>
<dbReference type="PROSITE" id="PS50011">
    <property type="entry name" value="PROTEIN_KINASE_DOM"/>
    <property type="match status" value="1"/>
</dbReference>
<evidence type="ECO:0000256" key="4">
    <source>
        <dbReference type="ARBA" id="ARBA00022840"/>
    </source>
</evidence>
<dbReference type="PROSITE" id="PS00108">
    <property type="entry name" value="PROTEIN_KINASE_ST"/>
    <property type="match status" value="1"/>
</dbReference>
<evidence type="ECO:0000256" key="3">
    <source>
        <dbReference type="ARBA" id="ARBA00022777"/>
    </source>
</evidence>
<protein>
    <submittedName>
        <fullName evidence="8">Serine/threonine-protein kinase</fullName>
        <ecNumber evidence="8">2.7.11.1</ecNumber>
    </submittedName>
</protein>
<dbReference type="InterPro" id="IPR008271">
    <property type="entry name" value="Ser/Thr_kinase_AS"/>
</dbReference>
<evidence type="ECO:0000313" key="9">
    <source>
        <dbReference type="Proteomes" id="UP001597479"/>
    </source>
</evidence>
<sequence>MLSDVARHVRTPEIAPPTADDPPELGGYEIRGRLGHGGMGVVYLGATRSGRLLAIKVIHPERTDDREFRARFRREVSAATKVRSRRMAAVVDFDVDAPMPWLATEFVPGPTLAQAIAEVGSLPQEAVRELVAGLSEALDAVHREGLVHRDVKPANVLLGPDGPVLIDMGIVSDSDATSLTTTGMQPGTPQFMSPEQARGETVTSATDVWSLGAVTHLAAAGSPPFGTGSLATVTYRIVHETPALDALPAGLRGLVGACLAKDPAGRPTAAAVLASLADPPYTQPTGTGTGPAFPGMSDEDTVLRAEPSSAATTVPERPAVPAPSDRIRRRVLTGLVATGLVLAGGGGAAAVVHFLAPDDTPAALATPQGEVSASAEPSGRPSPSPSPKKPKAKPSATPAPVGTPVAEPDATPAGEQDAGPARFQPGAVTIPAQVQVGQKITAEATGWTPKPDTTACLWSIGGEERDNLGSCTYTVALDDVGKAVQVRLTAARTGYAEAEALSDPTDTVPQPSVPQPDCSIRLSPGKVNSGWFAHCDVDQDPNVTYTWAWYDIDNGETIKWAEYTPGPRIWIGGGRAGHQARVTVTAEREGYRPAEFGTNFTLPGEWVPAG</sequence>
<dbReference type="EC" id="2.7.11.1" evidence="8"/>
<reference evidence="9" key="1">
    <citation type="journal article" date="2019" name="Int. J. Syst. Evol. Microbiol.">
        <title>The Global Catalogue of Microorganisms (GCM) 10K type strain sequencing project: providing services to taxonomists for standard genome sequencing and annotation.</title>
        <authorList>
            <consortium name="The Broad Institute Genomics Platform"/>
            <consortium name="The Broad Institute Genome Sequencing Center for Infectious Disease"/>
            <person name="Wu L."/>
            <person name="Ma J."/>
        </authorList>
    </citation>
    <scope>NUCLEOTIDE SEQUENCE [LARGE SCALE GENOMIC DNA]</scope>
    <source>
        <strain evidence="9">CCM 7044</strain>
    </source>
</reference>
<feature type="compositionally biased region" description="Basic and acidic residues" evidence="6">
    <location>
        <begin position="1"/>
        <end position="11"/>
    </location>
</feature>
<evidence type="ECO:0000256" key="1">
    <source>
        <dbReference type="ARBA" id="ARBA00022679"/>
    </source>
</evidence>
<feature type="region of interest" description="Disordered" evidence="6">
    <location>
        <begin position="1"/>
        <end position="26"/>
    </location>
</feature>
<dbReference type="SUPFAM" id="SSF56112">
    <property type="entry name" value="Protein kinase-like (PK-like)"/>
    <property type="match status" value="1"/>
</dbReference>
<dbReference type="CDD" id="cd14014">
    <property type="entry name" value="STKc_PknB_like"/>
    <property type="match status" value="1"/>
</dbReference>
<evidence type="ECO:0000256" key="5">
    <source>
        <dbReference type="PROSITE-ProRule" id="PRU10141"/>
    </source>
</evidence>
<feature type="region of interest" description="Disordered" evidence="6">
    <location>
        <begin position="363"/>
        <end position="423"/>
    </location>
</feature>
<name>A0ABW5VLY6_9MICO</name>
<dbReference type="InterPro" id="IPR011009">
    <property type="entry name" value="Kinase-like_dom_sf"/>
</dbReference>
<organism evidence="8 9">
    <name type="scientific">Promicromonospora vindobonensis</name>
    <dbReference type="NCBI Taxonomy" id="195748"/>
    <lineage>
        <taxon>Bacteria</taxon>
        <taxon>Bacillati</taxon>
        <taxon>Actinomycetota</taxon>
        <taxon>Actinomycetes</taxon>
        <taxon>Micrococcales</taxon>
        <taxon>Promicromonosporaceae</taxon>
        <taxon>Promicromonospora</taxon>
    </lineage>
</organism>
<dbReference type="InterPro" id="IPR017441">
    <property type="entry name" value="Protein_kinase_ATP_BS"/>
</dbReference>
<keyword evidence="2 5" id="KW-0547">Nucleotide-binding</keyword>
<dbReference type="Gene3D" id="2.60.40.2700">
    <property type="match status" value="1"/>
</dbReference>
<proteinExistence type="predicted"/>
<dbReference type="PANTHER" id="PTHR43289">
    <property type="entry name" value="MITOGEN-ACTIVATED PROTEIN KINASE KINASE KINASE 20-RELATED"/>
    <property type="match status" value="1"/>
</dbReference>
<dbReference type="Pfam" id="PF00069">
    <property type="entry name" value="Pkinase"/>
    <property type="match status" value="1"/>
</dbReference>
<keyword evidence="4 5" id="KW-0067">ATP-binding</keyword>
<keyword evidence="3 8" id="KW-0418">Kinase</keyword>
<keyword evidence="9" id="KW-1185">Reference proteome</keyword>
<dbReference type="GO" id="GO:0004674">
    <property type="term" value="F:protein serine/threonine kinase activity"/>
    <property type="evidence" value="ECO:0007669"/>
    <property type="project" value="UniProtKB-EC"/>
</dbReference>
<accession>A0ABW5VLY6</accession>
<dbReference type="Gene3D" id="3.30.200.20">
    <property type="entry name" value="Phosphorylase Kinase, domain 1"/>
    <property type="match status" value="1"/>
</dbReference>
<dbReference type="EMBL" id="JBHUOG010000001">
    <property type="protein sequence ID" value="MFD2792617.1"/>
    <property type="molecule type" value="Genomic_DNA"/>
</dbReference>
<dbReference type="Proteomes" id="UP001597479">
    <property type="component" value="Unassembled WGS sequence"/>
</dbReference>
<feature type="domain" description="Protein kinase" evidence="7">
    <location>
        <begin position="28"/>
        <end position="282"/>
    </location>
</feature>
<feature type="compositionally biased region" description="Low complexity" evidence="6">
    <location>
        <begin position="363"/>
        <end position="379"/>
    </location>
</feature>
<keyword evidence="1 8" id="KW-0808">Transferase</keyword>
<comment type="caution">
    <text evidence="8">The sequence shown here is derived from an EMBL/GenBank/DDBJ whole genome shotgun (WGS) entry which is preliminary data.</text>
</comment>
<dbReference type="SMART" id="SM00220">
    <property type="entry name" value="S_TKc"/>
    <property type="match status" value="1"/>
</dbReference>
<evidence type="ECO:0000256" key="2">
    <source>
        <dbReference type="ARBA" id="ARBA00022741"/>
    </source>
</evidence>
<gene>
    <name evidence="8" type="ORF">ACFS27_03555</name>
</gene>
<evidence type="ECO:0000313" key="8">
    <source>
        <dbReference type="EMBL" id="MFD2792617.1"/>
    </source>
</evidence>
<dbReference type="PANTHER" id="PTHR43289:SF34">
    <property type="entry name" value="SERINE_THREONINE-PROTEIN KINASE YBDM-RELATED"/>
    <property type="match status" value="1"/>
</dbReference>
<evidence type="ECO:0000256" key="6">
    <source>
        <dbReference type="SAM" id="MobiDB-lite"/>
    </source>
</evidence>
<dbReference type="Gene3D" id="1.10.510.10">
    <property type="entry name" value="Transferase(Phosphotransferase) domain 1"/>
    <property type="match status" value="1"/>
</dbReference>
<feature type="binding site" evidence="5">
    <location>
        <position position="56"/>
    </location>
    <ligand>
        <name>ATP</name>
        <dbReference type="ChEBI" id="CHEBI:30616"/>
    </ligand>
</feature>
<dbReference type="RefSeq" id="WP_377180416.1">
    <property type="nucleotide sequence ID" value="NZ_JBHUOG010000001.1"/>
</dbReference>
<dbReference type="PROSITE" id="PS00107">
    <property type="entry name" value="PROTEIN_KINASE_ATP"/>
    <property type="match status" value="1"/>
</dbReference>
<dbReference type="InterPro" id="IPR000719">
    <property type="entry name" value="Prot_kinase_dom"/>
</dbReference>